<gene>
    <name evidence="3" type="ORF">E6K80_02970</name>
</gene>
<feature type="transmembrane region" description="Helical" evidence="1">
    <location>
        <begin position="87"/>
        <end position="116"/>
    </location>
</feature>
<keyword evidence="1" id="KW-0472">Membrane</keyword>
<reference evidence="3 4" key="1">
    <citation type="journal article" date="2019" name="Nat. Microbiol.">
        <title>Mediterranean grassland soil C-N compound turnover is dependent on rainfall and depth, and is mediated by genomically divergent microorganisms.</title>
        <authorList>
            <person name="Diamond S."/>
            <person name="Andeer P.F."/>
            <person name="Li Z."/>
            <person name="Crits-Christoph A."/>
            <person name="Burstein D."/>
            <person name="Anantharaman K."/>
            <person name="Lane K.R."/>
            <person name="Thomas B.C."/>
            <person name="Pan C."/>
            <person name="Northen T.R."/>
            <person name="Banfield J.F."/>
        </authorList>
    </citation>
    <scope>NUCLEOTIDE SEQUENCE [LARGE SCALE GENOMIC DNA]</scope>
    <source>
        <strain evidence="3">WS_10</strain>
    </source>
</reference>
<dbReference type="CDD" id="cd00130">
    <property type="entry name" value="PAS"/>
    <property type="match status" value="1"/>
</dbReference>
<proteinExistence type="predicted"/>
<protein>
    <recommendedName>
        <fullName evidence="2">PAS domain-containing protein</fullName>
    </recommendedName>
</protein>
<accession>A0A538U924</accession>
<dbReference type="AlphaFoldDB" id="A0A538U924"/>
<evidence type="ECO:0000259" key="2">
    <source>
        <dbReference type="PROSITE" id="PS50112"/>
    </source>
</evidence>
<evidence type="ECO:0000313" key="4">
    <source>
        <dbReference type="Proteomes" id="UP000319836"/>
    </source>
</evidence>
<feature type="transmembrane region" description="Helical" evidence="1">
    <location>
        <begin position="57"/>
        <end position="75"/>
    </location>
</feature>
<keyword evidence="1" id="KW-0812">Transmembrane</keyword>
<dbReference type="Proteomes" id="UP000319836">
    <property type="component" value="Unassembled WGS sequence"/>
</dbReference>
<dbReference type="SUPFAM" id="SSF55785">
    <property type="entry name" value="PYP-like sensor domain (PAS domain)"/>
    <property type="match status" value="1"/>
</dbReference>
<sequence>MALNARERSFSPEASERRVEPESLGAPSSVVLGFRFFALAAISGMAAFVPHDRMHPGLFFLGVAGAALTGVIQHATRGRTPARASNAFVWIHVLLWIFMAHAGGGLGSPLALGLLFELPLSGAAFGQLGVLTATVASIACVLGYALATSGPPTSRDVAVLVLVIAACAAITWRMIVMLERQRSRQQRSQVVLSRRAATLAEELRLLGDSLGDALLSIDDRGRVASLNSSGAALLGIDPREALGMCWQEVLHPDPDSTRRLVEIIDSGMAQRDVTMVLAPRPGSALTVRADIWRGSEREDRRVYLLLDARASSVADDPIRRLGESTACVAHQIRNSMHSIQGFVGRLGAPSGEQAAQPAADECLGALRGLGALAEDVLAIAGASRNGRERVAVQDVLHSALVLLGHPRIHATLPKSAVEVDVPRGPLVHAVFNLLDNALRVSPPEPTTDPESRPSCCERAARFLRAPVPDSD</sequence>
<dbReference type="PROSITE" id="PS50112">
    <property type="entry name" value="PAS"/>
    <property type="match status" value="1"/>
</dbReference>
<dbReference type="Pfam" id="PF08448">
    <property type="entry name" value="PAS_4"/>
    <property type="match status" value="1"/>
</dbReference>
<dbReference type="EMBL" id="VBPA01000065">
    <property type="protein sequence ID" value="TMQ72360.1"/>
    <property type="molecule type" value="Genomic_DNA"/>
</dbReference>
<dbReference type="InterPro" id="IPR013656">
    <property type="entry name" value="PAS_4"/>
</dbReference>
<feature type="domain" description="PAS" evidence="2">
    <location>
        <begin position="199"/>
        <end position="253"/>
    </location>
</feature>
<organism evidence="3 4">
    <name type="scientific">Eiseniibacteriota bacterium</name>
    <dbReference type="NCBI Taxonomy" id="2212470"/>
    <lineage>
        <taxon>Bacteria</taxon>
        <taxon>Candidatus Eiseniibacteriota</taxon>
    </lineage>
</organism>
<feature type="transmembrane region" description="Helical" evidence="1">
    <location>
        <begin position="30"/>
        <end position="50"/>
    </location>
</feature>
<keyword evidence="1" id="KW-1133">Transmembrane helix</keyword>
<feature type="transmembrane region" description="Helical" evidence="1">
    <location>
        <begin position="128"/>
        <end position="147"/>
    </location>
</feature>
<dbReference type="InterPro" id="IPR035965">
    <property type="entry name" value="PAS-like_dom_sf"/>
</dbReference>
<dbReference type="SMART" id="SM00091">
    <property type="entry name" value="PAS"/>
    <property type="match status" value="1"/>
</dbReference>
<name>A0A538U924_UNCEI</name>
<evidence type="ECO:0000256" key="1">
    <source>
        <dbReference type="SAM" id="Phobius"/>
    </source>
</evidence>
<dbReference type="Gene3D" id="3.30.450.20">
    <property type="entry name" value="PAS domain"/>
    <property type="match status" value="1"/>
</dbReference>
<comment type="caution">
    <text evidence="3">The sequence shown here is derived from an EMBL/GenBank/DDBJ whole genome shotgun (WGS) entry which is preliminary data.</text>
</comment>
<feature type="transmembrane region" description="Helical" evidence="1">
    <location>
        <begin position="159"/>
        <end position="178"/>
    </location>
</feature>
<dbReference type="InterPro" id="IPR000014">
    <property type="entry name" value="PAS"/>
</dbReference>
<evidence type="ECO:0000313" key="3">
    <source>
        <dbReference type="EMBL" id="TMQ72360.1"/>
    </source>
</evidence>